<evidence type="ECO:0000313" key="4">
    <source>
        <dbReference type="EMBL" id="TCC47983.1"/>
    </source>
</evidence>
<keyword evidence="2" id="KW-0067">ATP-binding</keyword>
<dbReference type="Gene3D" id="3.40.50.300">
    <property type="entry name" value="P-loop containing nucleotide triphosphate hydrolases"/>
    <property type="match status" value="1"/>
</dbReference>
<dbReference type="AlphaFoldDB" id="A0A4R0JLE1"/>
<comment type="caution">
    <text evidence="4">The sequence shown here is derived from an EMBL/GenBank/DDBJ whole genome shotgun (WGS) entry which is preliminary data.</text>
</comment>
<protein>
    <submittedName>
        <fullName evidence="4">Sigma-54-dependent Fis family transcriptional regulator</fullName>
    </submittedName>
</protein>
<dbReference type="GO" id="GO:0006355">
    <property type="term" value="P:regulation of DNA-templated transcription"/>
    <property type="evidence" value="ECO:0007669"/>
    <property type="project" value="InterPro"/>
</dbReference>
<dbReference type="OrthoDB" id="5496274at2"/>
<sequence length="447" mass="48336">MRCLGASGESRAAQVVCDALAGEGVMVPESAPAVGRIGVVVVDTITEREVAFVRAAAADGERRVLVVVPAGSSVDVDASWQLMSAGAADVIAWDRSEDPASDAVERLRRWQQVDALMDSGVVTEELVGRSPAWRRVLRQIVEIAHFTTLSLLITGESGTGKELVARLVHALDPRPDKGDLVVLDCTTVVPSLSGSEFFGHERGAFTGAVAQRVGAFGQADGGTLFLDEVGELPLQLQAELLRVIQEGTYKRVGGNTWHRTTFRLICATNRNLLDEERRGTFRRDFYHRIAAWRCALPSLRERARDILPLAEHFAALQEAAGGFDPAVSALLTGRPYPGNVRDLRTLVERIAQRHVGPGPITVGDVPDDERPPDDTREAWRTGHAFEGAVMQALAGGASLKEIGDVARDTAVRMAVAQEDGNLRRAARILTVSERALQLRRAAQLQEG</sequence>
<dbReference type="PROSITE" id="PS00676">
    <property type="entry name" value="SIGMA54_INTERACT_2"/>
    <property type="match status" value="1"/>
</dbReference>
<name>A0A4R0JLE1_9ACTN</name>
<dbReference type="FunFam" id="3.40.50.300:FF:000006">
    <property type="entry name" value="DNA-binding transcriptional regulator NtrC"/>
    <property type="match status" value="1"/>
</dbReference>
<feature type="domain" description="Sigma-54 factor interaction" evidence="3">
    <location>
        <begin position="126"/>
        <end position="352"/>
    </location>
</feature>
<gene>
    <name evidence="4" type="ORF">E0H75_22390</name>
</gene>
<dbReference type="GO" id="GO:0005524">
    <property type="term" value="F:ATP binding"/>
    <property type="evidence" value="ECO:0007669"/>
    <property type="project" value="UniProtKB-KW"/>
</dbReference>
<keyword evidence="1" id="KW-0547">Nucleotide-binding</keyword>
<evidence type="ECO:0000256" key="2">
    <source>
        <dbReference type="ARBA" id="ARBA00022840"/>
    </source>
</evidence>
<dbReference type="InterPro" id="IPR027417">
    <property type="entry name" value="P-loop_NTPase"/>
</dbReference>
<keyword evidence="5" id="KW-1185">Reference proteome</keyword>
<evidence type="ECO:0000313" key="5">
    <source>
        <dbReference type="Proteomes" id="UP000293342"/>
    </source>
</evidence>
<dbReference type="Proteomes" id="UP000293342">
    <property type="component" value="Unassembled WGS sequence"/>
</dbReference>
<dbReference type="InterPro" id="IPR058031">
    <property type="entry name" value="AAA_lid_NorR"/>
</dbReference>
<dbReference type="InterPro" id="IPR002078">
    <property type="entry name" value="Sigma_54_int"/>
</dbReference>
<dbReference type="PROSITE" id="PS50045">
    <property type="entry name" value="SIGMA54_INTERACT_4"/>
    <property type="match status" value="1"/>
</dbReference>
<dbReference type="Pfam" id="PF25601">
    <property type="entry name" value="AAA_lid_14"/>
    <property type="match status" value="1"/>
</dbReference>
<organism evidence="4 5">
    <name type="scientific">Kribbella capetownensis</name>
    <dbReference type="NCBI Taxonomy" id="1572659"/>
    <lineage>
        <taxon>Bacteria</taxon>
        <taxon>Bacillati</taxon>
        <taxon>Actinomycetota</taxon>
        <taxon>Actinomycetes</taxon>
        <taxon>Propionibacteriales</taxon>
        <taxon>Kribbellaceae</taxon>
        <taxon>Kribbella</taxon>
    </lineage>
</organism>
<proteinExistence type="predicted"/>
<dbReference type="EMBL" id="SJKD01000005">
    <property type="protein sequence ID" value="TCC47983.1"/>
    <property type="molecule type" value="Genomic_DNA"/>
</dbReference>
<evidence type="ECO:0000256" key="1">
    <source>
        <dbReference type="ARBA" id="ARBA00022741"/>
    </source>
</evidence>
<dbReference type="PROSITE" id="PS00675">
    <property type="entry name" value="SIGMA54_INTERACT_1"/>
    <property type="match status" value="1"/>
</dbReference>
<evidence type="ECO:0000259" key="3">
    <source>
        <dbReference type="PROSITE" id="PS50045"/>
    </source>
</evidence>
<dbReference type="InterPro" id="IPR025943">
    <property type="entry name" value="Sigma_54_int_dom_ATP-bd_2"/>
</dbReference>
<dbReference type="Pfam" id="PF00158">
    <property type="entry name" value="Sigma54_activat"/>
    <property type="match status" value="1"/>
</dbReference>
<dbReference type="SUPFAM" id="SSF52540">
    <property type="entry name" value="P-loop containing nucleoside triphosphate hydrolases"/>
    <property type="match status" value="1"/>
</dbReference>
<dbReference type="InterPro" id="IPR025662">
    <property type="entry name" value="Sigma_54_int_dom_ATP-bd_1"/>
</dbReference>
<accession>A0A4R0JLE1</accession>
<dbReference type="InterPro" id="IPR003593">
    <property type="entry name" value="AAA+_ATPase"/>
</dbReference>
<reference evidence="4 5" key="1">
    <citation type="submission" date="2019-02" db="EMBL/GenBank/DDBJ databases">
        <title>Kribbella capetownensis sp. nov. and Kribbella speibonae sp. nov., isolated from soil.</title>
        <authorList>
            <person name="Curtis S.M."/>
            <person name="Norton I."/>
            <person name="Everest G.J."/>
            <person name="Meyers P.R."/>
        </authorList>
    </citation>
    <scope>NUCLEOTIDE SEQUENCE [LARGE SCALE GENOMIC DNA]</scope>
    <source>
        <strain evidence="4 5">YM53</strain>
    </source>
</reference>
<dbReference type="PANTHER" id="PTHR32071">
    <property type="entry name" value="TRANSCRIPTIONAL REGULATORY PROTEIN"/>
    <property type="match status" value="1"/>
</dbReference>
<dbReference type="CDD" id="cd00009">
    <property type="entry name" value="AAA"/>
    <property type="match status" value="1"/>
</dbReference>
<dbReference type="SMART" id="SM00382">
    <property type="entry name" value="AAA"/>
    <property type="match status" value="1"/>
</dbReference>
<dbReference type="Gene3D" id="1.10.8.60">
    <property type="match status" value="1"/>
</dbReference>